<dbReference type="Gene3D" id="2.60.120.10">
    <property type="entry name" value="Jelly Rolls"/>
    <property type="match status" value="1"/>
</dbReference>
<dbReference type="PANTHER" id="PTHR11635:SF152">
    <property type="entry name" value="CAMP-DEPENDENT PROTEIN KINASE TYPE I REGULATORY SUBUNIT-RELATED"/>
    <property type="match status" value="1"/>
</dbReference>
<dbReference type="GO" id="GO:0004862">
    <property type="term" value="F:cAMP-dependent protein kinase inhibitor activity"/>
    <property type="evidence" value="ECO:0007669"/>
    <property type="project" value="TreeGrafter"/>
</dbReference>
<accession>A0AAE0GL83</accession>
<dbReference type="SMART" id="SM00100">
    <property type="entry name" value="cNMP"/>
    <property type="match status" value="1"/>
</dbReference>
<dbReference type="AlphaFoldDB" id="A0AAE0GL83"/>
<dbReference type="SUPFAM" id="SSF51206">
    <property type="entry name" value="cAMP-binding domain-like"/>
    <property type="match status" value="1"/>
</dbReference>
<feature type="domain" description="Cyclic nucleotide-binding" evidence="2">
    <location>
        <begin position="39"/>
        <end position="186"/>
    </location>
</feature>
<dbReference type="InterPro" id="IPR050503">
    <property type="entry name" value="cAMP-dep_PK_reg_su-like"/>
</dbReference>
<feature type="region of interest" description="Disordered" evidence="1">
    <location>
        <begin position="1"/>
        <end position="23"/>
    </location>
</feature>
<evidence type="ECO:0000256" key="1">
    <source>
        <dbReference type="SAM" id="MobiDB-lite"/>
    </source>
</evidence>
<feature type="compositionally biased region" description="Basic and acidic residues" evidence="1">
    <location>
        <begin position="1"/>
        <end position="16"/>
    </location>
</feature>
<dbReference type="GO" id="GO:0030552">
    <property type="term" value="F:cAMP binding"/>
    <property type="evidence" value="ECO:0007669"/>
    <property type="project" value="TreeGrafter"/>
</dbReference>
<dbReference type="InterPro" id="IPR014710">
    <property type="entry name" value="RmlC-like_jellyroll"/>
</dbReference>
<protein>
    <recommendedName>
        <fullName evidence="2">Cyclic nucleotide-binding domain-containing protein</fullName>
    </recommendedName>
</protein>
<gene>
    <name evidence="3" type="ORF">CYMTET_12074</name>
</gene>
<proteinExistence type="predicted"/>
<keyword evidence="4" id="KW-1185">Reference proteome</keyword>
<reference evidence="3 4" key="1">
    <citation type="journal article" date="2015" name="Genome Biol. Evol.">
        <title>Comparative Genomics of a Bacterivorous Green Alga Reveals Evolutionary Causalities and Consequences of Phago-Mixotrophic Mode of Nutrition.</title>
        <authorList>
            <person name="Burns J.A."/>
            <person name="Paasch A."/>
            <person name="Narechania A."/>
            <person name="Kim E."/>
        </authorList>
    </citation>
    <scope>NUCLEOTIDE SEQUENCE [LARGE SCALE GENOMIC DNA]</scope>
    <source>
        <strain evidence="3 4">PLY_AMNH</strain>
    </source>
</reference>
<dbReference type="EMBL" id="LGRX02004550">
    <property type="protein sequence ID" value="KAK3280078.1"/>
    <property type="molecule type" value="Genomic_DNA"/>
</dbReference>
<evidence type="ECO:0000313" key="3">
    <source>
        <dbReference type="EMBL" id="KAK3280078.1"/>
    </source>
</evidence>
<dbReference type="Proteomes" id="UP001190700">
    <property type="component" value="Unassembled WGS sequence"/>
</dbReference>
<dbReference type="GO" id="GO:0005952">
    <property type="term" value="C:cAMP-dependent protein kinase complex"/>
    <property type="evidence" value="ECO:0007669"/>
    <property type="project" value="InterPro"/>
</dbReference>
<dbReference type="PROSITE" id="PS50042">
    <property type="entry name" value="CNMP_BINDING_3"/>
    <property type="match status" value="1"/>
</dbReference>
<name>A0AAE0GL83_9CHLO</name>
<evidence type="ECO:0000313" key="4">
    <source>
        <dbReference type="Proteomes" id="UP001190700"/>
    </source>
</evidence>
<dbReference type="PANTHER" id="PTHR11635">
    <property type="entry name" value="CAMP-DEPENDENT PROTEIN KINASE REGULATORY CHAIN"/>
    <property type="match status" value="1"/>
</dbReference>
<sequence>MEYRAQVPHTERRLPDENAPPAKKVTQDGIVDLCVNIPIFQDLSIKDKNDLVNSMHILEFQPGEVIVQQGMAGCNMYIVVDGNPLVIEKATTTDPCNLRTARDHLPIGTQSDDDITVLRQRLSPGDTFGEESLIHSCPHGASVIVPNERPGDRAVTLWALSGNTFHSLLTVNALHRRKLLSKILSEVHLFSQLCNHTRIQVEKAFVMKEFKEGDAIIGDKVEARFHVIATGEAIHMTNTANRRC</sequence>
<organism evidence="3 4">
    <name type="scientific">Cymbomonas tetramitiformis</name>
    <dbReference type="NCBI Taxonomy" id="36881"/>
    <lineage>
        <taxon>Eukaryota</taxon>
        <taxon>Viridiplantae</taxon>
        <taxon>Chlorophyta</taxon>
        <taxon>Pyramimonadophyceae</taxon>
        <taxon>Pyramimonadales</taxon>
        <taxon>Pyramimonadaceae</taxon>
        <taxon>Cymbomonas</taxon>
    </lineage>
</organism>
<dbReference type="InterPro" id="IPR000595">
    <property type="entry name" value="cNMP-bd_dom"/>
</dbReference>
<dbReference type="GO" id="GO:0005829">
    <property type="term" value="C:cytosol"/>
    <property type="evidence" value="ECO:0007669"/>
    <property type="project" value="TreeGrafter"/>
</dbReference>
<dbReference type="GO" id="GO:0034236">
    <property type="term" value="F:protein kinase A catalytic subunit binding"/>
    <property type="evidence" value="ECO:0007669"/>
    <property type="project" value="TreeGrafter"/>
</dbReference>
<comment type="caution">
    <text evidence="3">The sequence shown here is derived from an EMBL/GenBank/DDBJ whole genome shotgun (WGS) entry which is preliminary data.</text>
</comment>
<dbReference type="InterPro" id="IPR018490">
    <property type="entry name" value="cNMP-bd_dom_sf"/>
</dbReference>
<dbReference type="CDD" id="cd00038">
    <property type="entry name" value="CAP_ED"/>
    <property type="match status" value="1"/>
</dbReference>
<evidence type="ECO:0000259" key="2">
    <source>
        <dbReference type="PROSITE" id="PS50042"/>
    </source>
</evidence>